<evidence type="ECO:0000256" key="1">
    <source>
        <dbReference type="SAM" id="MobiDB-lite"/>
    </source>
</evidence>
<feature type="region of interest" description="Disordered" evidence="1">
    <location>
        <begin position="53"/>
        <end position="81"/>
    </location>
</feature>
<sequence length="200" mass="23463">MSSQQSELVKTVFSFASTAVRKYMNSFPFYCWRLPLTSSDVASKGYLLRSETAPALASEEDPRSHNNARRSRRLSGERERDERRIAEANTIAMVIVKKEALLKSEAVPALVPASKEDRKSTNNAWRSRRLSGERDERHSRHHLHHRHSSSSRPLRSTRKRRFRRGKVGHIKNECQNPTRERPEKRLIQYIFYGTTYFHRR</sequence>
<protein>
    <submittedName>
        <fullName evidence="2">Uncharacterized protein</fullName>
    </submittedName>
</protein>
<proteinExistence type="predicted"/>
<feature type="region of interest" description="Disordered" evidence="1">
    <location>
        <begin position="112"/>
        <end position="170"/>
    </location>
</feature>
<keyword evidence="3" id="KW-1185">Reference proteome</keyword>
<evidence type="ECO:0000313" key="2">
    <source>
        <dbReference type="EMBL" id="KAK2566854.1"/>
    </source>
</evidence>
<organism evidence="2 3">
    <name type="scientific">Acropora cervicornis</name>
    <name type="common">Staghorn coral</name>
    <dbReference type="NCBI Taxonomy" id="6130"/>
    <lineage>
        <taxon>Eukaryota</taxon>
        <taxon>Metazoa</taxon>
        <taxon>Cnidaria</taxon>
        <taxon>Anthozoa</taxon>
        <taxon>Hexacorallia</taxon>
        <taxon>Scleractinia</taxon>
        <taxon>Astrocoeniina</taxon>
        <taxon>Acroporidae</taxon>
        <taxon>Acropora</taxon>
    </lineage>
</organism>
<dbReference type="AlphaFoldDB" id="A0AAD9VA50"/>
<reference evidence="2" key="2">
    <citation type="journal article" date="2023" name="Science">
        <title>Genomic signatures of disease resistance in endangered staghorn corals.</title>
        <authorList>
            <person name="Vollmer S.V."/>
            <person name="Selwyn J.D."/>
            <person name="Despard B.A."/>
            <person name="Roesel C.L."/>
        </authorList>
    </citation>
    <scope>NUCLEOTIDE SEQUENCE</scope>
    <source>
        <strain evidence="2">K2</strain>
    </source>
</reference>
<comment type="caution">
    <text evidence="2">The sequence shown here is derived from an EMBL/GenBank/DDBJ whole genome shotgun (WGS) entry which is preliminary data.</text>
</comment>
<dbReference type="Proteomes" id="UP001249851">
    <property type="component" value="Unassembled WGS sequence"/>
</dbReference>
<reference evidence="2" key="1">
    <citation type="journal article" date="2023" name="G3 (Bethesda)">
        <title>Whole genome assembly and annotation of the endangered Caribbean coral Acropora cervicornis.</title>
        <authorList>
            <person name="Selwyn J.D."/>
            <person name="Vollmer S.V."/>
        </authorList>
    </citation>
    <scope>NUCLEOTIDE SEQUENCE</scope>
    <source>
        <strain evidence="2">K2</strain>
    </source>
</reference>
<feature type="compositionally biased region" description="Basic residues" evidence="1">
    <location>
        <begin position="139"/>
        <end position="169"/>
    </location>
</feature>
<gene>
    <name evidence="2" type="ORF">P5673_009541</name>
</gene>
<evidence type="ECO:0000313" key="3">
    <source>
        <dbReference type="Proteomes" id="UP001249851"/>
    </source>
</evidence>
<dbReference type="EMBL" id="JARQWQ010000016">
    <property type="protein sequence ID" value="KAK2566854.1"/>
    <property type="molecule type" value="Genomic_DNA"/>
</dbReference>
<accession>A0AAD9VA50</accession>
<name>A0AAD9VA50_ACRCE</name>